<name>A0ABU2U7S1_9ACTN</name>
<reference evidence="3" key="1">
    <citation type="submission" date="2023-07" db="EMBL/GenBank/DDBJ databases">
        <title>30 novel species of actinomycetes from the DSMZ collection.</title>
        <authorList>
            <person name="Nouioui I."/>
        </authorList>
    </citation>
    <scope>NUCLEOTIDE SEQUENCE [LARGE SCALE GENOMIC DNA]</scope>
    <source>
        <strain evidence="3">DSM 41699</strain>
    </source>
</reference>
<keyword evidence="1" id="KW-0812">Transmembrane</keyword>
<protein>
    <recommendedName>
        <fullName evidence="4">PH domain-containing protein</fullName>
    </recommendedName>
</protein>
<keyword evidence="1" id="KW-1133">Transmembrane helix</keyword>
<dbReference type="RefSeq" id="WP_311700714.1">
    <property type="nucleotide sequence ID" value="NZ_JAVREY010000101.1"/>
</dbReference>
<gene>
    <name evidence="2" type="ORF">RM764_41045</name>
</gene>
<keyword evidence="1" id="KW-0472">Membrane</keyword>
<sequence length="391" mass="42791">MNQEARSGGAESSGMVSRVRYRASWQQSLPLSLILGAAVLMQLSNPLLWAHQRPGLPGLPFGSRGLAMVLPFFVTLELWVLIRYVGVTLTTDAVVVHNLRRRTIPWTNVAEVAVESFAGGRRVVLYETDGRRTPLRMPSSGFLSHDRRFDDKVATIRSWWLANGGAAQVEDAAGELGAWGHTYGRLPERLGMRPAPSRSVPTVLLLGWLAADAVMAGFAEGPGADHPTLLGRTLGALVAISLLLGAGFLSFGRGVVLTADHLVVRGLRPRTVPWGEIQGIVVERHRGGRRVIILETGSRRTPLPVPRVGRVLWDSEFEAKVQTLCHWWRTHAETDTTSAEAPLQPSDQPPLPPYRGPRLWQKGVWALVCIVLGYEIFISVLVGALFLTVGQ</sequence>
<dbReference type="EMBL" id="JAVREY010000101">
    <property type="protein sequence ID" value="MDT0469281.1"/>
    <property type="molecule type" value="Genomic_DNA"/>
</dbReference>
<evidence type="ECO:0000256" key="1">
    <source>
        <dbReference type="SAM" id="Phobius"/>
    </source>
</evidence>
<feature type="transmembrane region" description="Helical" evidence="1">
    <location>
        <begin position="230"/>
        <end position="251"/>
    </location>
</feature>
<proteinExistence type="predicted"/>
<keyword evidence="3" id="KW-1185">Reference proteome</keyword>
<comment type="caution">
    <text evidence="2">The sequence shown here is derived from an EMBL/GenBank/DDBJ whole genome shotgun (WGS) entry which is preliminary data.</text>
</comment>
<evidence type="ECO:0000313" key="2">
    <source>
        <dbReference type="EMBL" id="MDT0469281.1"/>
    </source>
</evidence>
<feature type="transmembrane region" description="Helical" evidence="1">
    <location>
        <begin position="28"/>
        <end position="49"/>
    </location>
</feature>
<feature type="transmembrane region" description="Helical" evidence="1">
    <location>
        <begin position="199"/>
        <end position="218"/>
    </location>
</feature>
<feature type="transmembrane region" description="Helical" evidence="1">
    <location>
        <begin position="61"/>
        <end position="82"/>
    </location>
</feature>
<dbReference type="Proteomes" id="UP001183809">
    <property type="component" value="Unassembled WGS sequence"/>
</dbReference>
<evidence type="ECO:0000313" key="3">
    <source>
        <dbReference type="Proteomes" id="UP001183809"/>
    </source>
</evidence>
<organism evidence="2 3">
    <name type="scientific">Streptomyces gibsoniae</name>
    <dbReference type="NCBI Taxonomy" id="3075529"/>
    <lineage>
        <taxon>Bacteria</taxon>
        <taxon>Bacillati</taxon>
        <taxon>Actinomycetota</taxon>
        <taxon>Actinomycetes</taxon>
        <taxon>Kitasatosporales</taxon>
        <taxon>Streptomycetaceae</taxon>
        <taxon>Streptomyces</taxon>
    </lineage>
</organism>
<accession>A0ABU2U7S1</accession>
<feature type="transmembrane region" description="Helical" evidence="1">
    <location>
        <begin position="364"/>
        <end position="387"/>
    </location>
</feature>
<evidence type="ECO:0008006" key="4">
    <source>
        <dbReference type="Google" id="ProtNLM"/>
    </source>
</evidence>